<dbReference type="RefSeq" id="WP_052208540.1">
    <property type="nucleotide sequence ID" value="NZ_CP009122.1"/>
</dbReference>
<keyword evidence="1" id="KW-0805">Transcription regulation</keyword>
<dbReference type="EMBL" id="CP009122">
    <property type="protein sequence ID" value="AJA10647.1"/>
    <property type="molecule type" value="Genomic_DNA"/>
</dbReference>
<organism evidence="5 6">
    <name type="scientific">Sphingopyxis fribergensis</name>
    <dbReference type="NCBI Taxonomy" id="1515612"/>
    <lineage>
        <taxon>Bacteria</taxon>
        <taxon>Pseudomonadati</taxon>
        <taxon>Pseudomonadota</taxon>
        <taxon>Alphaproteobacteria</taxon>
        <taxon>Sphingomonadales</taxon>
        <taxon>Sphingomonadaceae</taxon>
        <taxon>Sphingopyxis</taxon>
    </lineage>
</organism>
<sequence length="180" mass="19003">MRSTTPDPLLVQLGSHRWLVPLLADLAAHKGARFVELIHRLGVSRDSCVRTLEAAATIGWVQRNPGHGHPLRPEYILTEGGAAAATRAATIADAQQQIGLPPGAATRWGLPLVAGIGAGHDRFNALSRLLTPATPRALSQGLTALGRHGLVTREVLDMRPPASRYDLTKSGARLAAACGI</sequence>
<dbReference type="SUPFAM" id="SSF46785">
    <property type="entry name" value="Winged helix' DNA-binding domain"/>
    <property type="match status" value="2"/>
</dbReference>
<dbReference type="InterPro" id="IPR036390">
    <property type="entry name" value="WH_DNA-bd_sf"/>
</dbReference>
<protein>
    <submittedName>
        <fullName evidence="5">HxlR family transcriptional regulator</fullName>
    </submittedName>
</protein>
<accession>A0A0A7PRN0</accession>
<evidence type="ECO:0000313" key="5">
    <source>
        <dbReference type="EMBL" id="AJA10647.1"/>
    </source>
</evidence>
<dbReference type="AlphaFoldDB" id="A0A0A7PRN0"/>
<evidence type="ECO:0000256" key="2">
    <source>
        <dbReference type="ARBA" id="ARBA00023125"/>
    </source>
</evidence>
<reference evidence="5 6" key="1">
    <citation type="journal article" date="2015" name="Int. J. Syst. Evol. Microbiol.">
        <title>Description of Sphingopyxis fribergensis sp. nov. - a soil bacterium with the ability to degrade styrene and phenylacetic acid.</title>
        <authorList>
            <person name="Oelschlagel M."/>
            <person name="Ruckert C."/>
            <person name="Kalinowski J."/>
            <person name="Schmidt G."/>
            <person name="Schlomann M."/>
            <person name="Tischler D."/>
        </authorList>
    </citation>
    <scope>NUCLEOTIDE SEQUENCE [LARGE SCALE GENOMIC DNA]</scope>
    <source>
        <strain evidence="5 6">Kp5.2</strain>
    </source>
</reference>
<feature type="domain" description="HTH hxlR-type" evidence="4">
    <location>
        <begin position="94"/>
        <end position="180"/>
    </location>
</feature>
<dbReference type="PANTHER" id="PTHR33204">
    <property type="entry name" value="TRANSCRIPTIONAL REGULATOR, MARR FAMILY"/>
    <property type="match status" value="1"/>
</dbReference>
<dbReference type="Gene3D" id="1.10.10.10">
    <property type="entry name" value="Winged helix-like DNA-binding domain superfamily/Winged helix DNA-binding domain"/>
    <property type="match status" value="2"/>
</dbReference>
<dbReference type="KEGG" id="sphk:SKP52_18890"/>
<dbReference type="Proteomes" id="UP000030907">
    <property type="component" value="Chromosome"/>
</dbReference>
<gene>
    <name evidence="5" type="ORF">SKP52_18890</name>
</gene>
<dbReference type="InterPro" id="IPR002577">
    <property type="entry name" value="HTH_HxlR"/>
</dbReference>
<keyword evidence="2" id="KW-0238">DNA-binding</keyword>
<dbReference type="PROSITE" id="PS51118">
    <property type="entry name" value="HTH_HXLR"/>
    <property type="match status" value="1"/>
</dbReference>
<dbReference type="Pfam" id="PF01638">
    <property type="entry name" value="HxlR"/>
    <property type="match status" value="2"/>
</dbReference>
<proteinExistence type="predicted"/>
<evidence type="ECO:0000313" key="6">
    <source>
        <dbReference type="Proteomes" id="UP000030907"/>
    </source>
</evidence>
<dbReference type="OrthoDB" id="7351781at2"/>
<name>A0A0A7PRN0_9SPHN</name>
<dbReference type="InterPro" id="IPR036388">
    <property type="entry name" value="WH-like_DNA-bd_sf"/>
</dbReference>
<dbReference type="STRING" id="1515612.SKP52_18890"/>
<evidence type="ECO:0000256" key="1">
    <source>
        <dbReference type="ARBA" id="ARBA00023015"/>
    </source>
</evidence>
<evidence type="ECO:0000256" key="3">
    <source>
        <dbReference type="ARBA" id="ARBA00023163"/>
    </source>
</evidence>
<keyword evidence="6" id="KW-1185">Reference proteome</keyword>
<evidence type="ECO:0000259" key="4">
    <source>
        <dbReference type="PROSITE" id="PS51118"/>
    </source>
</evidence>
<keyword evidence="3" id="KW-0804">Transcription</keyword>
<dbReference type="HOGENOM" id="CLU_127646_0_0_5"/>
<dbReference type="GO" id="GO:0003677">
    <property type="term" value="F:DNA binding"/>
    <property type="evidence" value="ECO:0007669"/>
    <property type="project" value="UniProtKB-KW"/>
</dbReference>
<dbReference type="PANTHER" id="PTHR33204:SF18">
    <property type="entry name" value="TRANSCRIPTIONAL REGULATORY PROTEIN"/>
    <property type="match status" value="1"/>
</dbReference>